<evidence type="ECO:0000256" key="5">
    <source>
        <dbReference type="ARBA" id="ARBA00022705"/>
    </source>
</evidence>
<dbReference type="SUPFAM" id="SSF52540">
    <property type="entry name" value="P-loop containing nucleoside triphosphate hydrolases"/>
    <property type="match status" value="1"/>
</dbReference>
<name>A0AA44DAF1_STRE0</name>
<dbReference type="InterPro" id="IPR048466">
    <property type="entry name" value="DNA_pol3_delta-like_C"/>
</dbReference>
<dbReference type="NCBIfam" id="TIGR01128">
    <property type="entry name" value="holA"/>
    <property type="match status" value="1"/>
</dbReference>
<evidence type="ECO:0000313" key="11">
    <source>
        <dbReference type="EMBL" id="NKY12731.1"/>
    </source>
</evidence>
<keyword evidence="12" id="KW-1185">Reference proteome</keyword>
<evidence type="ECO:0000256" key="6">
    <source>
        <dbReference type="ARBA" id="ARBA00022932"/>
    </source>
</evidence>
<evidence type="ECO:0000256" key="2">
    <source>
        <dbReference type="ARBA" id="ARBA00017703"/>
    </source>
</evidence>
<evidence type="ECO:0000256" key="7">
    <source>
        <dbReference type="ARBA" id="ARBA00034754"/>
    </source>
</evidence>
<comment type="caution">
    <text evidence="11">The sequence shown here is derived from an EMBL/GenBank/DDBJ whole genome shotgun (WGS) entry which is preliminary data.</text>
</comment>
<sequence length="331" mass="34633">MLVAMAAKKTTDDPLAPVTLAVGQEDLLLDRAVRQVVAAARAVDADTDVRDLTADQLQPGGLAELTSPSLFAERRVLIVRNAQDLAADTVKDVKAYIAAPAEETSLVLLHPGGAKGKGLLDAARKAGAREVACPKTTKQAERLAFVRQEFRALGRSATPEACQALVDAIGSDLRELSGAVSQLTADVEGTIDESVVGRYYTGRAEASSFNVADRAVEGRAAEALEALRWSLSTGVAPVLITSALAQGVRAIGKLSSARGGRPADLARELGMPPWKIDRVRQQMRGWTPDGVAAALRAVAEADAGVKGGGDDPGYALERAVVAVARAARSRR</sequence>
<evidence type="ECO:0000256" key="8">
    <source>
        <dbReference type="ARBA" id="ARBA00049244"/>
    </source>
</evidence>
<accession>A0AA44DAF1</accession>
<feature type="domain" description="DNA polymerase III delta subunit-like C-terminal" evidence="10">
    <location>
        <begin position="206"/>
        <end position="321"/>
    </location>
</feature>
<protein>
    <recommendedName>
        <fullName evidence="2">DNA polymerase III subunit delta</fullName>
        <ecNumber evidence="1">2.7.7.7</ecNumber>
    </recommendedName>
</protein>
<dbReference type="AlphaFoldDB" id="A0AA44DAF1"/>
<dbReference type="Gene3D" id="1.20.272.10">
    <property type="match status" value="1"/>
</dbReference>
<dbReference type="InterPro" id="IPR027417">
    <property type="entry name" value="P-loop_NTPase"/>
</dbReference>
<proteinExistence type="inferred from homology"/>
<evidence type="ECO:0000256" key="1">
    <source>
        <dbReference type="ARBA" id="ARBA00012417"/>
    </source>
</evidence>
<dbReference type="Pfam" id="PF06144">
    <property type="entry name" value="DNA_pol3_delta"/>
    <property type="match status" value="1"/>
</dbReference>
<dbReference type="InterPro" id="IPR010372">
    <property type="entry name" value="DNA_pol3_delta_N"/>
</dbReference>
<dbReference type="InterPro" id="IPR008921">
    <property type="entry name" value="DNA_pol3_clamp-load_cplx_C"/>
</dbReference>
<dbReference type="GO" id="GO:0003887">
    <property type="term" value="F:DNA-directed DNA polymerase activity"/>
    <property type="evidence" value="ECO:0007669"/>
    <property type="project" value="UniProtKB-KW"/>
</dbReference>
<keyword evidence="6" id="KW-0239">DNA-directed DNA polymerase</keyword>
<keyword evidence="5" id="KW-0235">DNA replication</keyword>
<keyword evidence="3 11" id="KW-0808">Transferase</keyword>
<evidence type="ECO:0000256" key="3">
    <source>
        <dbReference type="ARBA" id="ARBA00022679"/>
    </source>
</evidence>
<feature type="domain" description="DNA polymerase III delta N-terminal" evidence="9">
    <location>
        <begin position="22"/>
        <end position="111"/>
    </location>
</feature>
<dbReference type="PANTHER" id="PTHR34388:SF1">
    <property type="entry name" value="DNA POLYMERASE III SUBUNIT DELTA"/>
    <property type="match status" value="1"/>
</dbReference>
<gene>
    <name evidence="11" type="primary">holA</name>
    <name evidence="11" type="ORF">HGA06_00695</name>
</gene>
<evidence type="ECO:0000259" key="10">
    <source>
        <dbReference type="Pfam" id="PF21694"/>
    </source>
</evidence>
<dbReference type="InterPro" id="IPR005790">
    <property type="entry name" value="DNA_polIII_delta"/>
</dbReference>
<dbReference type="GO" id="GO:0009360">
    <property type="term" value="C:DNA polymerase III complex"/>
    <property type="evidence" value="ECO:0007669"/>
    <property type="project" value="InterPro"/>
</dbReference>
<dbReference type="EMBL" id="JAAXOU010000004">
    <property type="protein sequence ID" value="NKY12731.1"/>
    <property type="molecule type" value="Genomic_DNA"/>
</dbReference>
<dbReference type="Pfam" id="PF21694">
    <property type="entry name" value="DNA_pol3_delta_C"/>
    <property type="match status" value="1"/>
</dbReference>
<reference evidence="11 12" key="1">
    <citation type="submission" date="2020-04" db="EMBL/GenBank/DDBJ databases">
        <title>MicrobeNet Type strains.</title>
        <authorList>
            <person name="Nicholson A.C."/>
        </authorList>
    </citation>
    <scope>NUCLEOTIDE SEQUENCE [LARGE SCALE GENOMIC DNA]</scope>
    <source>
        <strain evidence="11 12">DSM 40738</strain>
    </source>
</reference>
<dbReference type="Gene3D" id="3.40.50.300">
    <property type="entry name" value="P-loop containing nucleotide triphosphate hydrolases"/>
    <property type="match status" value="1"/>
</dbReference>
<dbReference type="EC" id="2.7.7.7" evidence="1"/>
<dbReference type="GO" id="GO:0006261">
    <property type="term" value="P:DNA-templated DNA replication"/>
    <property type="evidence" value="ECO:0007669"/>
    <property type="project" value="TreeGrafter"/>
</dbReference>
<dbReference type="GO" id="GO:0003677">
    <property type="term" value="F:DNA binding"/>
    <property type="evidence" value="ECO:0007669"/>
    <property type="project" value="InterPro"/>
</dbReference>
<dbReference type="PANTHER" id="PTHR34388">
    <property type="entry name" value="DNA POLYMERASE III SUBUNIT DELTA"/>
    <property type="match status" value="1"/>
</dbReference>
<evidence type="ECO:0000313" key="12">
    <source>
        <dbReference type="Proteomes" id="UP000570003"/>
    </source>
</evidence>
<evidence type="ECO:0000256" key="4">
    <source>
        <dbReference type="ARBA" id="ARBA00022695"/>
    </source>
</evidence>
<dbReference type="Proteomes" id="UP000570003">
    <property type="component" value="Unassembled WGS sequence"/>
</dbReference>
<comment type="catalytic activity">
    <reaction evidence="8">
        <text>DNA(n) + a 2'-deoxyribonucleoside 5'-triphosphate = DNA(n+1) + diphosphate</text>
        <dbReference type="Rhea" id="RHEA:22508"/>
        <dbReference type="Rhea" id="RHEA-COMP:17339"/>
        <dbReference type="Rhea" id="RHEA-COMP:17340"/>
        <dbReference type="ChEBI" id="CHEBI:33019"/>
        <dbReference type="ChEBI" id="CHEBI:61560"/>
        <dbReference type="ChEBI" id="CHEBI:173112"/>
        <dbReference type="EC" id="2.7.7.7"/>
    </reaction>
</comment>
<organism evidence="11 12">
    <name type="scientific">Streptomyces somaliensis (strain ATCC 33201 / DSM 40738 / JCM 12659 / KCTC 9044 / NCTC 11332 / NRRL B-12077 / IP 733)</name>
    <dbReference type="NCBI Taxonomy" id="1134445"/>
    <lineage>
        <taxon>Bacteria</taxon>
        <taxon>Bacillati</taxon>
        <taxon>Actinomycetota</taxon>
        <taxon>Actinomycetes</taxon>
        <taxon>Kitasatosporales</taxon>
        <taxon>Streptomycetaceae</taxon>
        <taxon>Streptomyces</taxon>
    </lineage>
</organism>
<dbReference type="SUPFAM" id="SSF48019">
    <property type="entry name" value="post-AAA+ oligomerization domain-like"/>
    <property type="match status" value="1"/>
</dbReference>
<keyword evidence="4 11" id="KW-0548">Nucleotidyltransferase</keyword>
<comment type="similarity">
    <text evidence="7">Belongs to the DNA polymerase HolA subunit family.</text>
</comment>
<evidence type="ECO:0000259" key="9">
    <source>
        <dbReference type="Pfam" id="PF06144"/>
    </source>
</evidence>